<accession>A0A067LWW2</accession>
<evidence type="ECO:0000313" key="4">
    <source>
        <dbReference type="Proteomes" id="UP000027195"/>
    </source>
</evidence>
<dbReference type="AlphaFoldDB" id="A0A067LWW2"/>
<gene>
    <name evidence="3" type="ORF">BOTBODRAFT_38521</name>
</gene>
<keyword evidence="2" id="KW-0472">Membrane</keyword>
<organism evidence="3 4">
    <name type="scientific">Botryobasidium botryosum (strain FD-172 SS1)</name>
    <dbReference type="NCBI Taxonomy" id="930990"/>
    <lineage>
        <taxon>Eukaryota</taxon>
        <taxon>Fungi</taxon>
        <taxon>Dikarya</taxon>
        <taxon>Basidiomycota</taxon>
        <taxon>Agaricomycotina</taxon>
        <taxon>Agaricomycetes</taxon>
        <taxon>Cantharellales</taxon>
        <taxon>Botryobasidiaceae</taxon>
        <taxon>Botryobasidium</taxon>
    </lineage>
</organism>
<keyword evidence="2" id="KW-0812">Transmembrane</keyword>
<dbReference type="Proteomes" id="UP000027195">
    <property type="component" value="Unassembled WGS sequence"/>
</dbReference>
<feature type="transmembrane region" description="Helical" evidence="2">
    <location>
        <begin position="38"/>
        <end position="59"/>
    </location>
</feature>
<protein>
    <submittedName>
        <fullName evidence="3">Uncharacterized protein</fullName>
    </submittedName>
</protein>
<reference evidence="4" key="1">
    <citation type="journal article" date="2014" name="Proc. Natl. Acad. Sci. U.S.A.">
        <title>Extensive sampling of basidiomycete genomes demonstrates inadequacy of the white-rot/brown-rot paradigm for wood decay fungi.</title>
        <authorList>
            <person name="Riley R."/>
            <person name="Salamov A.A."/>
            <person name="Brown D.W."/>
            <person name="Nagy L.G."/>
            <person name="Floudas D."/>
            <person name="Held B.W."/>
            <person name="Levasseur A."/>
            <person name="Lombard V."/>
            <person name="Morin E."/>
            <person name="Otillar R."/>
            <person name="Lindquist E.A."/>
            <person name="Sun H."/>
            <person name="LaButti K.M."/>
            <person name="Schmutz J."/>
            <person name="Jabbour D."/>
            <person name="Luo H."/>
            <person name="Baker S.E."/>
            <person name="Pisabarro A.G."/>
            <person name="Walton J.D."/>
            <person name="Blanchette R.A."/>
            <person name="Henrissat B."/>
            <person name="Martin F."/>
            <person name="Cullen D."/>
            <person name="Hibbett D.S."/>
            <person name="Grigoriev I.V."/>
        </authorList>
    </citation>
    <scope>NUCLEOTIDE SEQUENCE [LARGE SCALE GENOMIC DNA]</scope>
    <source>
        <strain evidence="4">FD-172 SS1</strain>
    </source>
</reference>
<dbReference type="InParanoid" id="A0A067LWW2"/>
<evidence type="ECO:0000256" key="1">
    <source>
        <dbReference type="SAM" id="MobiDB-lite"/>
    </source>
</evidence>
<proteinExistence type="predicted"/>
<dbReference type="HOGENOM" id="CLU_180179_0_0_1"/>
<evidence type="ECO:0000256" key="2">
    <source>
        <dbReference type="SAM" id="Phobius"/>
    </source>
</evidence>
<feature type="compositionally biased region" description="Low complexity" evidence="1">
    <location>
        <begin position="1"/>
        <end position="22"/>
    </location>
</feature>
<dbReference type="EMBL" id="KL198100">
    <property type="protein sequence ID" value="KDQ07833.1"/>
    <property type="molecule type" value="Genomic_DNA"/>
</dbReference>
<sequence>MSASASASTSPSTSTASSPSPSDSQPVAINSNTFKSKIVLTAVIGGLAVLVCFVLFLLFKISRCIRRRREKKRQQLMLGNKRGISKRRNAWDVAEVEGIPA</sequence>
<keyword evidence="2" id="KW-1133">Transmembrane helix</keyword>
<feature type="region of interest" description="Disordered" evidence="1">
    <location>
        <begin position="1"/>
        <end position="27"/>
    </location>
</feature>
<evidence type="ECO:0000313" key="3">
    <source>
        <dbReference type="EMBL" id="KDQ07833.1"/>
    </source>
</evidence>
<keyword evidence="4" id="KW-1185">Reference proteome</keyword>
<name>A0A067LWW2_BOTB1</name>